<dbReference type="Proteomes" id="UP000219353">
    <property type="component" value="Unassembled WGS sequence"/>
</dbReference>
<name>A0A285IRR2_9GAMM</name>
<dbReference type="Pfam" id="PF25583">
    <property type="entry name" value="WCX"/>
    <property type="match status" value="1"/>
</dbReference>
<keyword evidence="4" id="KW-1185">Reference proteome</keyword>
<feature type="domain" description="WYL" evidence="1">
    <location>
        <begin position="153"/>
        <end position="218"/>
    </location>
</feature>
<dbReference type="InterPro" id="IPR057727">
    <property type="entry name" value="WCX_dom"/>
</dbReference>
<feature type="domain" description="WCX" evidence="2">
    <location>
        <begin position="254"/>
        <end position="324"/>
    </location>
</feature>
<proteinExistence type="predicted"/>
<evidence type="ECO:0000259" key="2">
    <source>
        <dbReference type="Pfam" id="PF25583"/>
    </source>
</evidence>
<dbReference type="EMBL" id="OBEB01000002">
    <property type="protein sequence ID" value="SNY49756.1"/>
    <property type="molecule type" value="Genomic_DNA"/>
</dbReference>
<dbReference type="AlphaFoldDB" id="A0A285IRR2"/>
<dbReference type="GO" id="GO:0003677">
    <property type="term" value="F:DNA binding"/>
    <property type="evidence" value="ECO:0007669"/>
    <property type="project" value="UniProtKB-KW"/>
</dbReference>
<dbReference type="InterPro" id="IPR051534">
    <property type="entry name" value="CBASS_pafABC_assoc_protein"/>
</dbReference>
<sequence>MSTSTTLRHLEMLRKIPVYPATPISTVALHQHLVDEGFRVSKRTVERDLLKLEQLGGLCANTSAEGNTWYKITANNREAMQPSEAFMLLLSEKLLVQTMPAEYARRLEERLVKAKSILSAENSFNQWDAKLQVISDGYPLINCNNIFSEELREVIYDGVLREHQIEISYQARGKENAVSYKLNPLGIIIRGQSHYLVATQVTASETPLLFLFHRIKNAYSLYSGIEKPRSFTLQQYYAKNPSGWILKNENQFETIELKVKDFALDTLTHNKLAEDQLLDNINDGWATVRFNSVPTYDLVAWILRYGADVICVSPEHLRSRVKKSLIASLALYQ</sequence>
<keyword evidence="3" id="KW-0238">DNA-binding</keyword>
<dbReference type="OrthoDB" id="8595817at2"/>
<evidence type="ECO:0000313" key="4">
    <source>
        <dbReference type="Proteomes" id="UP000219353"/>
    </source>
</evidence>
<dbReference type="PANTHER" id="PTHR34580:SF1">
    <property type="entry name" value="PROTEIN PAFC"/>
    <property type="match status" value="1"/>
</dbReference>
<dbReference type="Pfam" id="PF13280">
    <property type="entry name" value="WYL"/>
    <property type="match status" value="1"/>
</dbReference>
<accession>A0A285IRR2</accession>
<protein>
    <submittedName>
        <fullName evidence="3">Predicted DNA-binding transcriptional regulator YafY, contains an HTH and WYL domains</fullName>
    </submittedName>
</protein>
<evidence type="ECO:0000259" key="1">
    <source>
        <dbReference type="Pfam" id="PF13280"/>
    </source>
</evidence>
<organism evidence="3 4">
    <name type="scientific">Arsukibacterium tuosuense</name>
    <dbReference type="NCBI Taxonomy" id="1323745"/>
    <lineage>
        <taxon>Bacteria</taxon>
        <taxon>Pseudomonadati</taxon>
        <taxon>Pseudomonadota</taxon>
        <taxon>Gammaproteobacteria</taxon>
        <taxon>Chromatiales</taxon>
        <taxon>Chromatiaceae</taxon>
        <taxon>Arsukibacterium</taxon>
    </lineage>
</organism>
<dbReference type="InterPro" id="IPR026881">
    <property type="entry name" value="WYL_dom"/>
</dbReference>
<reference evidence="4" key="1">
    <citation type="submission" date="2017-09" db="EMBL/GenBank/DDBJ databases">
        <authorList>
            <person name="Varghese N."/>
            <person name="Submissions S."/>
        </authorList>
    </citation>
    <scope>NUCLEOTIDE SEQUENCE [LARGE SCALE GENOMIC DNA]</scope>
    <source>
        <strain evidence="4">CGMCC 1.12461</strain>
    </source>
</reference>
<dbReference type="PANTHER" id="PTHR34580">
    <property type="match status" value="1"/>
</dbReference>
<gene>
    <name evidence="3" type="ORF">SAMN06297280_1532</name>
</gene>
<evidence type="ECO:0000313" key="3">
    <source>
        <dbReference type="EMBL" id="SNY49756.1"/>
    </source>
</evidence>